<feature type="transmembrane region" description="Helical" evidence="12">
    <location>
        <begin position="307"/>
        <end position="328"/>
    </location>
</feature>
<evidence type="ECO:0000256" key="12">
    <source>
        <dbReference type="HAMAP-Rule" id="MF_00038"/>
    </source>
</evidence>
<name>E8WX98_GRATM</name>
<reference evidence="16" key="1">
    <citation type="submission" date="2011-01" db="EMBL/GenBank/DDBJ databases">
        <title>Complete sequence of chromosome of Acidobacterium sp. MP5ACTX9.</title>
        <authorList>
            <consortium name="US DOE Joint Genome Institute"/>
            <person name="Lucas S."/>
            <person name="Copeland A."/>
            <person name="Lapidus A."/>
            <person name="Cheng J.-F."/>
            <person name="Goodwin L."/>
            <person name="Pitluck S."/>
            <person name="Teshima H."/>
            <person name="Detter J.C."/>
            <person name="Han C."/>
            <person name="Tapia R."/>
            <person name="Land M."/>
            <person name="Hauser L."/>
            <person name="Kyrpides N."/>
            <person name="Ivanova N."/>
            <person name="Ovchinnikova G."/>
            <person name="Pagani I."/>
            <person name="Rawat S.R."/>
            <person name="Mannisto M."/>
            <person name="Haggblom M.M."/>
            <person name="Woyke T."/>
        </authorList>
    </citation>
    <scope>NUCLEOTIDE SEQUENCE [LARGE SCALE GENOMIC DNA]</scope>
    <source>
        <strain evidence="16">MP5ACTX9</strain>
    </source>
</reference>
<keyword evidence="4 12" id="KW-0808">Transferase</keyword>
<keyword evidence="3 12" id="KW-0132">Cell division</keyword>
<dbReference type="UniPathway" id="UPA00219"/>
<dbReference type="EMBL" id="CP002480">
    <property type="protein sequence ID" value="ADW69740.1"/>
    <property type="molecule type" value="Genomic_DNA"/>
</dbReference>
<comment type="pathway">
    <text evidence="12">Cell wall biogenesis; peptidoglycan biosynthesis.</text>
</comment>
<comment type="subcellular location">
    <subcellularLocation>
        <location evidence="12">Cell inner membrane</location>
        <topology evidence="12">Multi-pass membrane protein</topology>
    </subcellularLocation>
    <subcellularLocation>
        <location evidence="1">Membrane</location>
        <topology evidence="1">Multi-pass membrane protein</topology>
    </subcellularLocation>
</comment>
<keyword evidence="10 12" id="KW-0131">Cell cycle</keyword>
<dbReference type="InterPro" id="IPR000715">
    <property type="entry name" value="Glycosyl_transferase_4"/>
</dbReference>
<dbReference type="Proteomes" id="UP000000343">
    <property type="component" value="Chromosome"/>
</dbReference>
<dbReference type="GO" id="GO:0008963">
    <property type="term" value="F:phospho-N-acetylmuramoyl-pentapeptide-transferase activity"/>
    <property type="evidence" value="ECO:0007669"/>
    <property type="project" value="UniProtKB-UniRule"/>
</dbReference>
<evidence type="ECO:0000256" key="2">
    <source>
        <dbReference type="ARBA" id="ARBA00005583"/>
    </source>
</evidence>
<evidence type="ECO:0000256" key="3">
    <source>
        <dbReference type="ARBA" id="ARBA00022618"/>
    </source>
</evidence>
<keyword evidence="12 14" id="KW-0479">Metal-binding</keyword>
<keyword evidence="12 14" id="KW-0460">Magnesium</keyword>
<keyword evidence="8 12" id="KW-1133">Transmembrane helix</keyword>
<evidence type="ECO:0000256" key="7">
    <source>
        <dbReference type="ARBA" id="ARBA00022984"/>
    </source>
</evidence>
<comment type="catalytic activity">
    <reaction evidence="12">
        <text>UDP-N-acetyl-alpha-D-muramoyl-L-alanyl-gamma-D-glutamyl-meso-2,6-diaminopimeloyl-D-alanyl-D-alanine + di-trans,octa-cis-undecaprenyl phosphate = di-trans,octa-cis-undecaprenyl diphospho-N-acetyl-alpha-D-muramoyl-L-alanyl-D-glutamyl-meso-2,6-diaminopimeloyl-D-alanyl-D-alanine + UMP</text>
        <dbReference type="Rhea" id="RHEA:28386"/>
        <dbReference type="ChEBI" id="CHEBI:57865"/>
        <dbReference type="ChEBI" id="CHEBI:60392"/>
        <dbReference type="ChEBI" id="CHEBI:61386"/>
        <dbReference type="ChEBI" id="CHEBI:61387"/>
        <dbReference type="EC" id="2.7.8.13"/>
    </reaction>
</comment>
<dbReference type="Pfam" id="PF10555">
    <property type="entry name" value="MraY_sig1"/>
    <property type="match status" value="1"/>
</dbReference>
<comment type="cofactor">
    <cofactor evidence="12 14">
        <name>Mg(2+)</name>
        <dbReference type="ChEBI" id="CHEBI:18420"/>
    </cofactor>
</comment>
<dbReference type="GO" id="GO:0051301">
    <property type="term" value="P:cell division"/>
    <property type="evidence" value="ECO:0007669"/>
    <property type="project" value="UniProtKB-KW"/>
</dbReference>
<evidence type="ECO:0000256" key="5">
    <source>
        <dbReference type="ARBA" id="ARBA00022692"/>
    </source>
</evidence>
<dbReference type="EC" id="2.7.8.13" evidence="12 13"/>
<keyword evidence="12" id="KW-0997">Cell inner membrane</keyword>
<dbReference type="OrthoDB" id="9805475at2"/>
<dbReference type="GO" id="GO:0009252">
    <property type="term" value="P:peptidoglycan biosynthetic process"/>
    <property type="evidence" value="ECO:0007669"/>
    <property type="project" value="UniProtKB-UniRule"/>
</dbReference>
<dbReference type="GO" id="GO:0071555">
    <property type="term" value="P:cell wall organization"/>
    <property type="evidence" value="ECO:0007669"/>
    <property type="project" value="UniProtKB-KW"/>
</dbReference>
<sequence length="378" mass="42043">MLYWLLYQKLFPYFRFFRIFRYLTFRCVFASLTALLIGLLIGPFVIQRLREFQIGQYIREEGPQSHQKKGGTPTMGGVLICISILVPTLLWSDLSNPFVWVVMLSTLAFGAIGFADDYIKVVNRRNLGLTSRQKLLAQFVVSGAVAVTLIKLQGVGSYSTRLVVPFAKRLRPDLVWEWMGHIPHLHWIAFLPFVFFVMIVIAGASNAVNLTDGLDGLAIGCTIIAAGALTVLTYISGHVVFSDYLELQRMPLVSELTVFCGAMVGGSIGFLWYNAHPAEIFMGDVGSLALGGAIGTVAVVIKQELLLPFIGGVFILELMSVVLQVGSYKLRNGKRIFKMAPLHHHFELLGWSESKVIARFWILALVFALLALTTLKLR</sequence>
<keyword evidence="7 12" id="KW-0573">Peptidoglycan synthesis</keyword>
<evidence type="ECO:0000313" key="16">
    <source>
        <dbReference type="Proteomes" id="UP000000343"/>
    </source>
</evidence>
<feature type="transmembrane region" description="Helical" evidence="12">
    <location>
        <begin position="135"/>
        <end position="152"/>
    </location>
</feature>
<dbReference type="HOGENOM" id="CLU_023982_0_0_0"/>
<dbReference type="KEGG" id="acm:AciX9_2716"/>
<protein>
    <recommendedName>
        <fullName evidence="12 13">Phospho-N-acetylmuramoyl-pentapeptide-transferase</fullName>
        <ecNumber evidence="12 13">2.7.8.13</ecNumber>
    </recommendedName>
    <alternativeName>
        <fullName evidence="12">UDP-MurNAc-pentapeptide phosphotransferase</fullName>
    </alternativeName>
</protein>
<dbReference type="HAMAP" id="MF_00038">
    <property type="entry name" value="MraY"/>
    <property type="match status" value="1"/>
</dbReference>
<dbReference type="RefSeq" id="WP_013581055.1">
    <property type="nucleotide sequence ID" value="NC_015064.1"/>
</dbReference>
<dbReference type="GO" id="GO:0046872">
    <property type="term" value="F:metal ion binding"/>
    <property type="evidence" value="ECO:0007669"/>
    <property type="project" value="UniProtKB-KW"/>
</dbReference>
<evidence type="ECO:0000256" key="14">
    <source>
        <dbReference type="PIRSR" id="PIRSR600715-1"/>
    </source>
</evidence>
<feature type="transmembrane region" description="Helical" evidence="12">
    <location>
        <begin position="20"/>
        <end position="46"/>
    </location>
</feature>
<comment type="similarity">
    <text evidence="2 12">Belongs to the glycosyltransferase 4 family. MraY subfamily.</text>
</comment>
<evidence type="ECO:0000256" key="9">
    <source>
        <dbReference type="ARBA" id="ARBA00023136"/>
    </source>
</evidence>
<dbReference type="GO" id="GO:0051992">
    <property type="term" value="F:UDP-N-acetylmuramoyl-L-alanyl-D-glutamyl-meso-2,6-diaminopimelyl-D-alanyl-D-alanine:undecaprenyl-phosphate transferase activity"/>
    <property type="evidence" value="ECO:0007669"/>
    <property type="project" value="RHEA"/>
</dbReference>
<feature type="transmembrane region" description="Helical" evidence="12">
    <location>
        <begin position="256"/>
        <end position="273"/>
    </location>
</feature>
<dbReference type="eggNOG" id="COG0472">
    <property type="taxonomic scope" value="Bacteria"/>
</dbReference>
<dbReference type="PaxDb" id="1198114-AciX9_2716"/>
<evidence type="ECO:0000256" key="1">
    <source>
        <dbReference type="ARBA" id="ARBA00004141"/>
    </source>
</evidence>
<dbReference type="CDD" id="cd06852">
    <property type="entry name" value="GT_MraY"/>
    <property type="match status" value="1"/>
</dbReference>
<dbReference type="InterPro" id="IPR003524">
    <property type="entry name" value="PNAcMuramoyl-5peptid_Trfase"/>
</dbReference>
<dbReference type="Pfam" id="PF00953">
    <property type="entry name" value="Glycos_transf_4"/>
    <property type="match status" value="1"/>
</dbReference>
<feature type="transmembrane region" description="Helical" evidence="12">
    <location>
        <begin position="356"/>
        <end position="375"/>
    </location>
</feature>
<dbReference type="GO" id="GO:0008360">
    <property type="term" value="P:regulation of cell shape"/>
    <property type="evidence" value="ECO:0007669"/>
    <property type="project" value="UniProtKB-KW"/>
</dbReference>
<feature type="binding site" evidence="14">
    <location>
        <position position="209"/>
    </location>
    <ligand>
        <name>Mg(2+)</name>
        <dbReference type="ChEBI" id="CHEBI:18420"/>
    </ligand>
</feature>
<evidence type="ECO:0000313" key="15">
    <source>
        <dbReference type="EMBL" id="ADW69740.1"/>
    </source>
</evidence>
<dbReference type="GO" id="GO:0005886">
    <property type="term" value="C:plasma membrane"/>
    <property type="evidence" value="ECO:0007669"/>
    <property type="project" value="UniProtKB-SubCell"/>
</dbReference>
<feature type="transmembrane region" description="Helical" evidence="12">
    <location>
        <begin position="184"/>
        <end position="204"/>
    </location>
</feature>
<gene>
    <name evidence="12" type="primary">mraY</name>
    <name evidence="15" type="ordered locus">AciX9_2716</name>
</gene>
<keyword evidence="11 12" id="KW-0961">Cell wall biogenesis/degradation</keyword>
<evidence type="ECO:0000256" key="10">
    <source>
        <dbReference type="ARBA" id="ARBA00023306"/>
    </source>
</evidence>
<evidence type="ECO:0000256" key="6">
    <source>
        <dbReference type="ARBA" id="ARBA00022960"/>
    </source>
</evidence>
<feature type="transmembrane region" description="Helical" evidence="12">
    <location>
        <begin position="74"/>
        <end position="92"/>
    </location>
</feature>
<dbReference type="PROSITE" id="PS01348">
    <property type="entry name" value="MRAY_2"/>
    <property type="match status" value="1"/>
</dbReference>
<evidence type="ECO:0000256" key="13">
    <source>
        <dbReference type="NCBIfam" id="TIGR00445"/>
    </source>
</evidence>
<feature type="transmembrane region" description="Helical" evidence="12">
    <location>
        <begin position="98"/>
        <end position="115"/>
    </location>
</feature>
<keyword evidence="9 12" id="KW-0472">Membrane</keyword>
<dbReference type="InterPro" id="IPR018480">
    <property type="entry name" value="PNAcMuramoyl-5peptid_Trfase_CS"/>
</dbReference>
<keyword evidence="16" id="KW-1185">Reference proteome</keyword>
<dbReference type="PANTHER" id="PTHR22926:SF5">
    <property type="entry name" value="PHOSPHO-N-ACETYLMURAMOYL-PENTAPEPTIDE-TRANSFERASE HOMOLOG"/>
    <property type="match status" value="1"/>
</dbReference>
<keyword evidence="12" id="KW-1003">Cell membrane</keyword>
<feature type="transmembrane region" description="Helical" evidence="12">
    <location>
        <begin position="280"/>
        <end position="301"/>
    </location>
</feature>
<dbReference type="STRING" id="1198114.AciX9_2716"/>
<accession>E8WX98</accession>
<proteinExistence type="inferred from homology"/>
<dbReference type="AlphaFoldDB" id="E8WX98"/>
<dbReference type="NCBIfam" id="TIGR00445">
    <property type="entry name" value="mraY"/>
    <property type="match status" value="1"/>
</dbReference>
<feature type="transmembrane region" description="Helical" evidence="12">
    <location>
        <begin position="216"/>
        <end position="236"/>
    </location>
</feature>
<evidence type="ECO:0000256" key="4">
    <source>
        <dbReference type="ARBA" id="ARBA00022679"/>
    </source>
</evidence>
<dbReference type="PANTHER" id="PTHR22926">
    <property type="entry name" value="PHOSPHO-N-ACETYLMURAMOYL-PENTAPEPTIDE-TRANSFERASE"/>
    <property type="match status" value="1"/>
</dbReference>
<keyword evidence="6 12" id="KW-0133">Cell shape</keyword>
<organism evidence="16">
    <name type="scientific">Granulicella tundricola (strain ATCC BAA-1859 / DSM 23138 / MP5ACTX9)</name>
    <dbReference type="NCBI Taxonomy" id="1198114"/>
    <lineage>
        <taxon>Bacteria</taxon>
        <taxon>Pseudomonadati</taxon>
        <taxon>Acidobacteriota</taxon>
        <taxon>Terriglobia</taxon>
        <taxon>Terriglobales</taxon>
        <taxon>Acidobacteriaceae</taxon>
        <taxon>Granulicella</taxon>
    </lineage>
</organism>
<evidence type="ECO:0000256" key="8">
    <source>
        <dbReference type="ARBA" id="ARBA00022989"/>
    </source>
</evidence>
<comment type="function">
    <text evidence="12">Catalyzes the initial step of the lipid cycle reactions in the biosynthesis of the cell wall peptidoglycan: transfers peptidoglycan precursor phospho-MurNAc-pentapeptide from UDP-MurNAc-pentapeptide onto the lipid carrier undecaprenyl phosphate, yielding undecaprenyl-pyrophosphoryl-MurNAc-pentapeptide, known as lipid I.</text>
</comment>
<feature type="binding site" evidence="14">
    <location>
        <position position="284"/>
    </location>
    <ligand>
        <name>Mg(2+)</name>
        <dbReference type="ChEBI" id="CHEBI:18420"/>
    </ligand>
</feature>
<keyword evidence="5 12" id="KW-0812">Transmembrane</keyword>
<evidence type="ECO:0000256" key="11">
    <source>
        <dbReference type="ARBA" id="ARBA00023316"/>
    </source>
</evidence>